<dbReference type="SMART" id="SM00320">
    <property type="entry name" value="WD40"/>
    <property type="match status" value="1"/>
</dbReference>
<dbReference type="Pfam" id="PF00400">
    <property type="entry name" value="WD40"/>
    <property type="match status" value="2"/>
</dbReference>
<dbReference type="EMBL" id="GG685191">
    <property type="protein sequence ID" value="EER00335.1"/>
    <property type="molecule type" value="Genomic_DNA"/>
</dbReference>
<organism evidence="4">
    <name type="scientific">Perkinsus marinus (strain ATCC 50983 / TXsc)</name>
    <dbReference type="NCBI Taxonomy" id="423536"/>
    <lineage>
        <taxon>Eukaryota</taxon>
        <taxon>Sar</taxon>
        <taxon>Alveolata</taxon>
        <taxon>Perkinsozoa</taxon>
        <taxon>Perkinsea</taxon>
        <taxon>Perkinsida</taxon>
        <taxon>Perkinsidae</taxon>
        <taxon>Perkinsus</taxon>
    </lineage>
</organism>
<accession>C5LSU4</accession>
<dbReference type="InParanoid" id="C5LSU4"/>
<dbReference type="InterPro" id="IPR001680">
    <property type="entry name" value="WD40_rpt"/>
</dbReference>
<keyword evidence="4" id="KW-1185">Reference proteome</keyword>
<dbReference type="PANTHER" id="PTHR44324:SF4">
    <property type="entry name" value="WD40 REPEAT DOMAIN 95"/>
    <property type="match status" value="1"/>
</dbReference>
<evidence type="ECO:0000313" key="4">
    <source>
        <dbReference type="Proteomes" id="UP000007800"/>
    </source>
</evidence>
<protein>
    <submittedName>
        <fullName evidence="3">Uncharacterized protein</fullName>
    </submittedName>
</protein>
<name>C5LSU4_PERM5</name>
<dbReference type="GeneID" id="9050077"/>
<dbReference type="InterPro" id="IPR051242">
    <property type="entry name" value="WD-EF-hand_domain"/>
</dbReference>
<proteinExistence type="predicted"/>
<dbReference type="PANTHER" id="PTHR44324">
    <property type="entry name" value="WD40 REPEAT DOMAIN 95"/>
    <property type="match status" value="1"/>
</dbReference>
<evidence type="ECO:0000256" key="2">
    <source>
        <dbReference type="PROSITE-ProRule" id="PRU00221"/>
    </source>
</evidence>
<dbReference type="Gene3D" id="2.130.10.10">
    <property type="entry name" value="YVTN repeat-like/Quinoprotein amine dehydrogenase"/>
    <property type="match status" value="1"/>
</dbReference>
<dbReference type="RefSeq" id="XP_002767617.1">
    <property type="nucleotide sequence ID" value="XM_002767571.1"/>
</dbReference>
<dbReference type="InterPro" id="IPR036322">
    <property type="entry name" value="WD40_repeat_dom_sf"/>
</dbReference>
<keyword evidence="1" id="KW-0677">Repeat</keyword>
<reference evidence="3 4" key="1">
    <citation type="submission" date="2008-07" db="EMBL/GenBank/DDBJ databases">
        <authorList>
            <person name="El-Sayed N."/>
            <person name="Caler E."/>
            <person name="Inman J."/>
            <person name="Amedeo P."/>
            <person name="Hass B."/>
            <person name="Wortman J."/>
        </authorList>
    </citation>
    <scope>NUCLEOTIDE SEQUENCE [LARGE SCALE GENOMIC DNA]</scope>
    <source>
        <strain evidence="4">ATCC 50983 / TXsc</strain>
    </source>
</reference>
<dbReference type="InterPro" id="IPR015943">
    <property type="entry name" value="WD40/YVTN_repeat-like_dom_sf"/>
</dbReference>
<dbReference type="OrthoDB" id="292132at2759"/>
<gene>
    <name evidence="3" type="ORF">Pmar_PMAR017199</name>
</gene>
<dbReference type="SUPFAM" id="SSF50978">
    <property type="entry name" value="WD40 repeat-like"/>
    <property type="match status" value="1"/>
</dbReference>
<feature type="non-terminal residue" evidence="3">
    <location>
        <position position="184"/>
    </location>
</feature>
<evidence type="ECO:0000313" key="3">
    <source>
        <dbReference type="EMBL" id="EER00335.1"/>
    </source>
</evidence>
<dbReference type="Proteomes" id="UP000007800">
    <property type="component" value="Unassembled WGS sequence"/>
</dbReference>
<evidence type="ECO:0000256" key="1">
    <source>
        <dbReference type="ARBA" id="ARBA00022737"/>
    </source>
</evidence>
<sequence>THVKGISSLAYGDTRRLLFTAQFDGFCKVYNAQASAFDRPRAVATLRGHQRSLSSVAMLDGTDTLITADRSGVVKLWDTRMWTEYQTLNSRTVSNLKSLFPFGPNRLVLVSDKRMHFMSLTEDPSDPVTNEMMVTASCHSEPSHIVVAIAINYLDREVLIAHPHNVCIYSLYDGSLVEKITFHH</sequence>
<feature type="repeat" description="WD" evidence="2">
    <location>
        <begin position="46"/>
        <end position="87"/>
    </location>
</feature>
<dbReference type="PROSITE" id="PS50082">
    <property type="entry name" value="WD_REPEATS_2"/>
    <property type="match status" value="1"/>
</dbReference>
<keyword evidence="2" id="KW-0853">WD repeat</keyword>
<feature type="non-terminal residue" evidence="3">
    <location>
        <position position="1"/>
    </location>
</feature>
<dbReference type="PROSITE" id="PS50294">
    <property type="entry name" value="WD_REPEATS_REGION"/>
    <property type="match status" value="1"/>
</dbReference>
<dbReference type="AlphaFoldDB" id="C5LSU4"/>